<accession>A0ABT5HHI3</accession>
<dbReference type="RefSeq" id="WP_272744033.1">
    <property type="nucleotide sequence ID" value="NZ_JAQQKV010000001.1"/>
</dbReference>
<gene>
    <name evidence="2" type="ORF">PQU98_06180</name>
</gene>
<evidence type="ECO:0000313" key="2">
    <source>
        <dbReference type="EMBL" id="MDC7675706.1"/>
    </source>
</evidence>
<reference evidence="2 3" key="1">
    <citation type="submission" date="2023-01" db="EMBL/GenBank/DDBJ databases">
        <title>Novel species of the genus Asticcacaulis isolated from rivers.</title>
        <authorList>
            <person name="Lu H."/>
        </authorList>
    </citation>
    <scope>NUCLEOTIDE SEQUENCE [LARGE SCALE GENOMIC DNA]</scope>
    <source>
        <strain evidence="2 3">LKC15W</strain>
    </source>
</reference>
<evidence type="ECO:0000313" key="3">
    <source>
        <dbReference type="Proteomes" id="UP001218579"/>
    </source>
</evidence>
<sequence length="165" mass="17386">MRSFYLAAALALFAPSVMAQTTCPADPVVATGYETWPTPAEVNAATNAANAPFLETGKAYKTTLVATPQVTFAAEPGRKSETASFSGLMMVHIADSGTYGVAASSGVWIDLIKDKTPLKSIRHGHGPDCSGIRKIVSYDLQPGDYVLQIASSKTPDVTVQIQPLP</sequence>
<proteinExistence type="predicted"/>
<feature type="signal peptide" evidence="1">
    <location>
        <begin position="1"/>
        <end position="19"/>
    </location>
</feature>
<name>A0ABT5HHI3_9CAUL</name>
<keyword evidence="1" id="KW-0732">Signal</keyword>
<comment type="caution">
    <text evidence="2">The sequence shown here is derived from an EMBL/GenBank/DDBJ whole genome shotgun (WGS) entry which is preliminary data.</text>
</comment>
<evidence type="ECO:0008006" key="4">
    <source>
        <dbReference type="Google" id="ProtNLM"/>
    </source>
</evidence>
<keyword evidence="3" id="KW-1185">Reference proteome</keyword>
<protein>
    <recommendedName>
        <fullName evidence="4">Homogentisate 1,2-dioxygenase</fullName>
    </recommendedName>
</protein>
<dbReference type="Proteomes" id="UP001218579">
    <property type="component" value="Unassembled WGS sequence"/>
</dbReference>
<feature type="chain" id="PRO_5046785752" description="Homogentisate 1,2-dioxygenase" evidence="1">
    <location>
        <begin position="20"/>
        <end position="165"/>
    </location>
</feature>
<organism evidence="2 3">
    <name type="scientific">Asticcacaulis machinosus</name>
    <dbReference type="NCBI Taxonomy" id="2984211"/>
    <lineage>
        <taxon>Bacteria</taxon>
        <taxon>Pseudomonadati</taxon>
        <taxon>Pseudomonadota</taxon>
        <taxon>Alphaproteobacteria</taxon>
        <taxon>Caulobacterales</taxon>
        <taxon>Caulobacteraceae</taxon>
        <taxon>Asticcacaulis</taxon>
    </lineage>
</organism>
<dbReference type="EMBL" id="JAQQKV010000001">
    <property type="protein sequence ID" value="MDC7675706.1"/>
    <property type="molecule type" value="Genomic_DNA"/>
</dbReference>
<evidence type="ECO:0000256" key="1">
    <source>
        <dbReference type="SAM" id="SignalP"/>
    </source>
</evidence>